<organism evidence="1 2">
    <name type="scientific">Roseiflexus castenholzii (strain DSM 13941 / HLO8)</name>
    <dbReference type="NCBI Taxonomy" id="383372"/>
    <lineage>
        <taxon>Bacteria</taxon>
        <taxon>Bacillati</taxon>
        <taxon>Chloroflexota</taxon>
        <taxon>Chloroflexia</taxon>
        <taxon>Chloroflexales</taxon>
        <taxon>Roseiflexineae</taxon>
        <taxon>Roseiflexaceae</taxon>
        <taxon>Roseiflexus</taxon>
    </lineage>
</organism>
<protein>
    <recommendedName>
        <fullName evidence="3">RnfC Barrel sandwich hybrid domain-containing protein</fullName>
    </recommendedName>
</protein>
<evidence type="ECO:0000313" key="2">
    <source>
        <dbReference type="Proteomes" id="UP000000263"/>
    </source>
</evidence>
<gene>
    <name evidence="1" type="ordered locus">Rcas_1274</name>
</gene>
<dbReference type="OrthoDB" id="142074at2"/>
<dbReference type="RefSeq" id="WP_012119801.1">
    <property type="nucleotide sequence ID" value="NC_009767.1"/>
</dbReference>
<proteinExistence type="predicted"/>
<name>A7NIR8_ROSCS</name>
<dbReference type="AlphaFoldDB" id="A7NIR8"/>
<dbReference type="Proteomes" id="UP000000263">
    <property type="component" value="Chromosome"/>
</dbReference>
<sequence>MSLYVPSGASPLVTGALARIERRLPHPGEITVRVGQRVEPDTPVALAYIPAAPRIINLARILTIPPARVKRSLLHDIGAPIAQGAPLAQTGRFGKKKVLSPVSGVLASVDEATGYIAIVPDPERYELTANVPGVVMEIIPYEGVRIETPAAQVYGIFGIGASQYGVLQLMVTDPAEPITPDKINARFAYTIIIGGSTISATALQRAVQERVRGIIVGGIDEAELRAFLGVEGYAPWDVGPPHWRAPSSPHPAADLVLMVTEGFGNHPMSRPLFDLLASYAGKEALIEGTTHIWTDMRRPRVVIPLTTRAAGMPIDAPRPTVRPGAFVRVLHQPRLGQSGQVRTLSPAPQRLPSRVRAPAAEVVLEDGTITRVSAVAVEALN</sequence>
<evidence type="ECO:0000313" key="1">
    <source>
        <dbReference type="EMBL" id="ABU57371.1"/>
    </source>
</evidence>
<dbReference type="eggNOG" id="ENOG502Z8JB">
    <property type="taxonomic scope" value="Bacteria"/>
</dbReference>
<dbReference type="KEGG" id="rca:Rcas_1274"/>
<evidence type="ECO:0008006" key="3">
    <source>
        <dbReference type="Google" id="ProtNLM"/>
    </source>
</evidence>
<reference evidence="1 2" key="1">
    <citation type="submission" date="2007-08" db="EMBL/GenBank/DDBJ databases">
        <title>Complete sequence of Roseiflexus castenholzii DSM 13941.</title>
        <authorList>
            <consortium name="US DOE Joint Genome Institute"/>
            <person name="Copeland A."/>
            <person name="Lucas S."/>
            <person name="Lapidus A."/>
            <person name="Barry K."/>
            <person name="Glavina del Rio T."/>
            <person name="Dalin E."/>
            <person name="Tice H."/>
            <person name="Pitluck S."/>
            <person name="Thompson L.S."/>
            <person name="Brettin T."/>
            <person name="Bruce D."/>
            <person name="Detter J.C."/>
            <person name="Han C."/>
            <person name="Tapia R."/>
            <person name="Schmutz J."/>
            <person name="Larimer F."/>
            <person name="Land M."/>
            <person name="Hauser L."/>
            <person name="Kyrpides N."/>
            <person name="Mikhailova N."/>
            <person name="Bryant D.A."/>
            <person name="Hanada S."/>
            <person name="Tsukatani Y."/>
            <person name="Richardson P."/>
        </authorList>
    </citation>
    <scope>NUCLEOTIDE SEQUENCE [LARGE SCALE GENOMIC DNA]</scope>
    <source>
        <strain evidence="2">DSM 13941 / HLO8</strain>
    </source>
</reference>
<accession>A7NIR8</accession>
<dbReference type="HOGENOM" id="CLU_721150_0_0_0"/>
<dbReference type="STRING" id="383372.Rcas_1274"/>
<dbReference type="EMBL" id="CP000804">
    <property type="protein sequence ID" value="ABU57371.1"/>
    <property type="molecule type" value="Genomic_DNA"/>
</dbReference>
<keyword evidence="2" id="KW-1185">Reference proteome</keyword>